<dbReference type="InterPro" id="IPR050091">
    <property type="entry name" value="PKS_NRPS_Biosynth_Enz"/>
</dbReference>
<dbReference type="InterPro" id="IPR014031">
    <property type="entry name" value="Ketoacyl_synth_C"/>
</dbReference>
<feature type="region of interest" description="N-terminal hotdog fold" evidence="6">
    <location>
        <begin position="842"/>
        <end position="971"/>
    </location>
</feature>
<dbReference type="SUPFAM" id="SSF53901">
    <property type="entry name" value="Thiolase-like"/>
    <property type="match status" value="1"/>
</dbReference>
<dbReference type="GO" id="GO:0004312">
    <property type="term" value="F:fatty acid synthase activity"/>
    <property type="evidence" value="ECO:0007669"/>
    <property type="project" value="TreeGrafter"/>
</dbReference>
<evidence type="ECO:0000259" key="8">
    <source>
        <dbReference type="PROSITE" id="PS52019"/>
    </source>
</evidence>
<keyword evidence="3" id="KW-0489">Methyltransferase</keyword>
<feature type="active site" description="Proton donor; for dehydratase activity" evidence="6">
    <location>
        <position position="1041"/>
    </location>
</feature>
<dbReference type="GO" id="GO:0016491">
    <property type="term" value="F:oxidoreductase activity"/>
    <property type="evidence" value="ECO:0007669"/>
    <property type="project" value="InterPro"/>
</dbReference>
<dbReference type="Gene3D" id="3.10.129.110">
    <property type="entry name" value="Polyketide synthase dehydratase"/>
    <property type="match status" value="1"/>
</dbReference>
<dbReference type="InterPro" id="IPR057326">
    <property type="entry name" value="KR_dom"/>
</dbReference>
<dbReference type="PANTHER" id="PTHR43775:SF49">
    <property type="entry name" value="SYNTHASE, PUTATIVE (JCVI)-RELATED"/>
    <property type="match status" value="1"/>
</dbReference>
<dbReference type="SUPFAM" id="SSF55048">
    <property type="entry name" value="Probable ACP-binding domain of malonyl-CoA ACP transacylase"/>
    <property type="match status" value="1"/>
</dbReference>
<dbReference type="InterPro" id="IPR049900">
    <property type="entry name" value="PKS_mFAS_DH"/>
</dbReference>
<evidence type="ECO:0000256" key="6">
    <source>
        <dbReference type="PROSITE-ProRule" id="PRU01363"/>
    </source>
</evidence>
<dbReference type="InterPro" id="IPR018201">
    <property type="entry name" value="Ketoacyl_synth_AS"/>
</dbReference>
<dbReference type="CDD" id="cd05195">
    <property type="entry name" value="enoyl_red"/>
    <property type="match status" value="1"/>
</dbReference>
<accession>A0A5N7CMS6</accession>
<dbReference type="GO" id="GO:0008168">
    <property type="term" value="F:methyltransferase activity"/>
    <property type="evidence" value="ECO:0007669"/>
    <property type="project" value="UniProtKB-KW"/>
</dbReference>
<dbReference type="Pfam" id="PF13489">
    <property type="entry name" value="Methyltransf_23"/>
    <property type="match status" value="1"/>
</dbReference>
<dbReference type="InterPro" id="IPR042104">
    <property type="entry name" value="PKS_dehydratase_sf"/>
</dbReference>
<keyword evidence="1" id="KW-0596">Phosphopantetheine</keyword>
<dbReference type="InterPro" id="IPR014043">
    <property type="entry name" value="Acyl_transferase_dom"/>
</dbReference>
<dbReference type="InterPro" id="IPR016039">
    <property type="entry name" value="Thiolase-like"/>
</dbReference>
<dbReference type="InterPro" id="IPR013968">
    <property type="entry name" value="PKS_KR"/>
</dbReference>
<dbReference type="GO" id="GO:1901336">
    <property type="term" value="P:lactone biosynthetic process"/>
    <property type="evidence" value="ECO:0007669"/>
    <property type="project" value="UniProtKB-ARBA"/>
</dbReference>
<evidence type="ECO:0000259" key="7">
    <source>
        <dbReference type="PROSITE" id="PS52004"/>
    </source>
</evidence>
<dbReference type="Pfam" id="PF16197">
    <property type="entry name" value="KAsynt_C_assoc"/>
    <property type="match status" value="1"/>
</dbReference>
<dbReference type="PROSITE" id="PS52004">
    <property type="entry name" value="KS3_2"/>
    <property type="match status" value="1"/>
</dbReference>
<feature type="region of interest" description="C-terminal hotdog fold" evidence="6">
    <location>
        <begin position="980"/>
        <end position="1133"/>
    </location>
</feature>
<evidence type="ECO:0000256" key="5">
    <source>
        <dbReference type="ARBA" id="ARBA00023268"/>
    </source>
</evidence>
<dbReference type="SUPFAM" id="SSF53335">
    <property type="entry name" value="S-adenosyl-L-methionine-dependent methyltransferases"/>
    <property type="match status" value="1"/>
</dbReference>
<gene>
    <name evidence="9" type="ORF">BDV23DRAFT_194147</name>
</gene>
<dbReference type="Pfam" id="PF21089">
    <property type="entry name" value="PKS_DH_N"/>
    <property type="match status" value="1"/>
</dbReference>
<dbReference type="InterPro" id="IPR049551">
    <property type="entry name" value="PKS_DH_C"/>
</dbReference>
<dbReference type="PROSITE" id="PS52019">
    <property type="entry name" value="PKS_MFAS_DH"/>
    <property type="match status" value="1"/>
</dbReference>
<dbReference type="Pfam" id="PF00109">
    <property type="entry name" value="ketoacyl-synt"/>
    <property type="match status" value="1"/>
</dbReference>
<dbReference type="Gene3D" id="3.30.70.3290">
    <property type="match status" value="1"/>
</dbReference>
<dbReference type="InterPro" id="IPR020841">
    <property type="entry name" value="PKS_Beta-ketoAc_synthase_dom"/>
</dbReference>
<evidence type="ECO:0000256" key="1">
    <source>
        <dbReference type="ARBA" id="ARBA00022450"/>
    </source>
</evidence>
<keyword evidence="5" id="KW-0511">Multifunctional enzyme</keyword>
<dbReference type="SUPFAM" id="SSF52151">
    <property type="entry name" value="FabD/lysophospholipase-like"/>
    <property type="match status" value="1"/>
</dbReference>
<dbReference type="InterPro" id="IPR014030">
    <property type="entry name" value="Ketoacyl_synth_N"/>
</dbReference>
<dbReference type="GO" id="GO:0044550">
    <property type="term" value="P:secondary metabolite biosynthetic process"/>
    <property type="evidence" value="ECO:0007669"/>
    <property type="project" value="UniProtKB-ARBA"/>
</dbReference>
<dbReference type="OrthoDB" id="329835at2759"/>
<dbReference type="Pfam" id="PF08659">
    <property type="entry name" value="KR"/>
    <property type="match status" value="1"/>
</dbReference>
<dbReference type="InterPro" id="IPR036291">
    <property type="entry name" value="NAD(P)-bd_dom_sf"/>
</dbReference>
<protein>
    <submittedName>
        <fullName evidence="9">Putative polyketide synthase</fullName>
    </submittedName>
</protein>
<organism evidence="9">
    <name type="scientific">Petromyces alliaceus</name>
    <name type="common">Aspergillus alliaceus</name>
    <dbReference type="NCBI Taxonomy" id="209559"/>
    <lineage>
        <taxon>Eukaryota</taxon>
        <taxon>Fungi</taxon>
        <taxon>Dikarya</taxon>
        <taxon>Ascomycota</taxon>
        <taxon>Pezizomycotina</taxon>
        <taxon>Eurotiomycetes</taxon>
        <taxon>Eurotiomycetidae</taxon>
        <taxon>Eurotiales</taxon>
        <taxon>Aspergillaceae</taxon>
        <taxon>Aspergillus</taxon>
        <taxon>Aspergillus subgen. Circumdati</taxon>
    </lineage>
</organism>
<dbReference type="Proteomes" id="UP000326877">
    <property type="component" value="Unassembled WGS sequence"/>
</dbReference>
<keyword evidence="4" id="KW-0808">Transferase</keyword>
<evidence type="ECO:0000256" key="2">
    <source>
        <dbReference type="ARBA" id="ARBA00022553"/>
    </source>
</evidence>
<dbReference type="SMART" id="SM00827">
    <property type="entry name" value="PKS_AT"/>
    <property type="match status" value="1"/>
</dbReference>
<dbReference type="SMART" id="SM00825">
    <property type="entry name" value="PKS_KS"/>
    <property type="match status" value="1"/>
</dbReference>
<dbReference type="PROSITE" id="PS00606">
    <property type="entry name" value="KS3_1"/>
    <property type="match status" value="1"/>
</dbReference>
<dbReference type="Pfam" id="PF02801">
    <property type="entry name" value="Ketoacyl-synt_C"/>
    <property type="match status" value="1"/>
</dbReference>
<dbReference type="EMBL" id="ML735218">
    <property type="protein sequence ID" value="KAE8395444.1"/>
    <property type="molecule type" value="Genomic_DNA"/>
</dbReference>
<dbReference type="SUPFAM" id="SSF50129">
    <property type="entry name" value="GroES-like"/>
    <property type="match status" value="1"/>
</dbReference>
<dbReference type="GO" id="GO:0006633">
    <property type="term" value="P:fatty acid biosynthetic process"/>
    <property type="evidence" value="ECO:0007669"/>
    <property type="project" value="InterPro"/>
</dbReference>
<dbReference type="InterPro" id="IPR016035">
    <property type="entry name" value="Acyl_Trfase/lysoPLipase"/>
</dbReference>
<evidence type="ECO:0000256" key="4">
    <source>
        <dbReference type="ARBA" id="ARBA00022679"/>
    </source>
</evidence>
<dbReference type="InterPro" id="IPR049552">
    <property type="entry name" value="PKS_DH_N"/>
</dbReference>
<name>A0A5N7CMS6_PETAA</name>
<dbReference type="Gene3D" id="3.40.50.150">
    <property type="entry name" value="Vaccinia Virus protein VP39"/>
    <property type="match status" value="1"/>
</dbReference>
<dbReference type="GO" id="GO:0032259">
    <property type="term" value="P:methylation"/>
    <property type="evidence" value="ECO:0007669"/>
    <property type="project" value="UniProtKB-KW"/>
</dbReference>
<dbReference type="Pfam" id="PF00698">
    <property type="entry name" value="Acyl_transf_1"/>
    <property type="match status" value="1"/>
</dbReference>
<dbReference type="FunFam" id="3.40.50.720:FF:000209">
    <property type="entry name" value="Polyketide synthase Pks12"/>
    <property type="match status" value="1"/>
</dbReference>
<dbReference type="InterPro" id="IPR001227">
    <property type="entry name" value="Ac_transferase_dom_sf"/>
</dbReference>
<feature type="active site" description="Proton acceptor; for dehydratase activity" evidence="6">
    <location>
        <position position="874"/>
    </location>
</feature>
<dbReference type="Pfam" id="PF08240">
    <property type="entry name" value="ADH_N"/>
    <property type="match status" value="1"/>
</dbReference>
<proteinExistence type="predicted"/>
<dbReference type="Gene3D" id="3.40.50.720">
    <property type="entry name" value="NAD(P)-binding Rossmann-like Domain"/>
    <property type="match status" value="2"/>
</dbReference>
<reference evidence="9" key="1">
    <citation type="submission" date="2019-04" db="EMBL/GenBank/DDBJ databases">
        <title>Friends and foes A comparative genomics studyof 23 Aspergillus species from section Flavi.</title>
        <authorList>
            <consortium name="DOE Joint Genome Institute"/>
            <person name="Kjaerbolling I."/>
            <person name="Vesth T."/>
            <person name="Frisvad J.C."/>
            <person name="Nybo J.L."/>
            <person name="Theobald S."/>
            <person name="Kildgaard S."/>
            <person name="Isbrandt T."/>
            <person name="Kuo A."/>
            <person name="Sato A."/>
            <person name="Lyhne E.K."/>
            <person name="Kogle M.E."/>
            <person name="Wiebenga A."/>
            <person name="Kun R.S."/>
            <person name="Lubbers R.J."/>
            <person name="Makela M.R."/>
            <person name="Barry K."/>
            <person name="Chovatia M."/>
            <person name="Clum A."/>
            <person name="Daum C."/>
            <person name="Haridas S."/>
            <person name="He G."/>
            <person name="LaButti K."/>
            <person name="Lipzen A."/>
            <person name="Mondo S."/>
            <person name="Riley R."/>
            <person name="Salamov A."/>
            <person name="Simmons B.A."/>
            <person name="Magnuson J.K."/>
            <person name="Henrissat B."/>
            <person name="Mortensen U.H."/>
            <person name="Larsen T.O."/>
            <person name="Devries R.P."/>
            <person name="Grigoriev I.V."/>
            <person name="Machida M."/>
            <person name="Baker S.E."/>
            <person name="Andersen M.R."/>
        </authorList>
    </citation>
    <scope>NUCLEOTIDE SEQUENCE [LARGE SCALE GENOMIC DNA]</scope>
    <source>
        <strain evidence="9">IBT 14317</strain>
    </source>
</reference>
<dbReference type="PANTHER" id="PTHR43775">
    <property type="entry name" value="FATTY ACID SYNTHASE"/>
    <property type="match status" value="1"/>
</dbReference>
<dbReference type="CDD" id="cd02440">
    <property type="entry name" value="AdoMet_MTases"/>
    <property type="match status" value="1"/>
</dbReference>
<dbReference type="InterPro" id="IPR020807">
    <property type="entry name" value="PKS_DH"/>
</dbReference>
<dbReference type="Gene3D" id="3.40.366.10">
    <property type="entry name" value="Malonyl-Coenzyme A Acyl Carrier Protein, domain 2"/>
    <property type="match status" value="1"/>
</dbReference>
<dbReference type="Pfam" id="PF13602">
    <property type="entry name" value="ADH_zinc_N_2"/>
    <property type="match status" value="1"/>
</dbReference>
<dbReference type="GO" id="GO:0004315">
    <property type="term" value="F:3-oxoacyl-[acyl-carrier-protein] synthase activity"/>
    <property type="evidence" value="ECO:0007669"/>
    <property type="project" value="InterPro"/>
</dbReference>
<keyword evidence="2" id="KW-0597">Phosphoprotein</keyword>
<dbReference type="InterPro" id="IPR016036">
    <property type="entry name" value="Malonyl_transacylase_ACP-bd"/>
</dbReference>
<dbReference type="InterPro" id="IPR020843">
    <property type="entry name" value="ER"/>
</dbReference>
<dbReference type="Gene3D" id="3.40.47.10">
    <property type="match status" value="2"/>
</dbReference>
<dbReference type="Gene3D" id="3.90.180.10">
    <property type="entry name" value="Medium-chain alcohol dehydrogenases, catalytic domain"/>
    <property type="match status" value="1"/>
</dbReference>
<dbReference type="SMART" id="SM00826">
    <property type="entry name" value="PKS_DH"/>
    <property type="match status" value="1"/>
</dbReference>
<evidence type="ECO:0000313" key="9">
    <source>
        <dbReference type="EMBL" id="KAE8395444.1"/>
    </source>
</evidence>
<dbReference type="Pfam" id="PF14765">
    <property type="entry name" value="PS-DH"/>
    <property type="match status" value="1"/>
</dbReference>
<sequence length="2387" mass="262859">MAVRLPGEVNTTDEFWKFLSAKKHGLGEVPGTRYNVDAFLNPCHQGLKTKNGHFLAEDPGSFDADFFSISDHDAALMDPQQRKLMEITWECLESAGETNWRGKDIGFYVGAFSEDWLDITSKDTQSIDRSHTICTGSFALSNRVSYEYDFRGPSMTIMTGCSASLIALHEACQDVRSGQCSSAIIAGVNIIGSPTMTIAMTLGRVLSASGSCKTFDERADGYGRGEAVNAVYIKRLDDALRNGDPIRAVIRGTGTNSDGRTQTISTPGVASQKQLIQRTYQSAGLTLSETGFFECHGTGTLSGDIAETTVVADLVIPPNVFFERPNPSIPFKEGGLHVPTEPMPWPVGRKEIASINSFGIGGSNCHAILQSAASYLENPRASLTLNNSSVDGDALRLLVVSAKSQESLQTRIAEATDFVNNNPDILHDTAYTLGTRREHLRYRAFVVAHSHQQIERSEWRTCRAEATDIVFVFTGQGAQWPGMGKSMLDNFAAFKASIQIMDKALQELPHPPSWSLEAELAKTGNASRVGMAEFSQPLCTALQVGLVSTLANWGISPSAVVGHSSGEIAAAFASGAMDMKSAIIIAYYRGLAAKCLEGAGAMAAVGLSMEEVSRYVNEKVVIACENGPHNVTLSGEREDIHSVVEQIRAEWPEALCQPLRVTVAYHSYQMAHIGALYEQQIAPYIDLDHRANMIPFISSVSCRAVTNPRELDAGYWRRNLESPVLFAGAVRSILEKDTAQVFVEIGPHSALAGVLRQSSLAVSPGKNVLYFPTLTRNDTDSRNQLLWTVGCAHANGISVDLFRVNGIGKTLSNLPRYPWQHKYHWKESRVANEWRTSPVAHHEILGSRDTGSSAIEPSWRNMLLFGDVPWLWDHDLQGQVVFPAAGYIAMVGEAVQQLNPSSSGYNVRNVQLKAALVLKDDRYAEIITTMRRVMYNDMIDSDWYAFTIVSHDGTGWTKHCHGEVKAAYNHLQWKPIEAQLRPVDAEKWYAALSRSGLNYGPRFRGLEDISVHPSEYRATGTVADNRELHGSRYNIHPVAIDQCLQLMSVASSNGLARRIDRMAIPLSIKRIAVRTGSGMMRAEATIVAGGTITDQSASASLMTDDSQALSLEGAVFFHTVGEGNNDSSFPLVSEIRWNEDIDLASVSKFLAQSDNFQSHEEAVRDAEKVCALAILETADRMKGVQPGSQHLIEWKNWISNQSCALREGKNALVPEGEQYAQMCSEERLQMMEVAISKCQTHGGISAAFGYLKKILANCADITIDESRVSTVMEMFSNVSVDTIDAPPKTNWGQFLGLLGHSKPTMRILEIGAEGAATREALKHLRTPEGVMMFSEYVLTDRFEDQENFKYRLLDISRDPRSQGYKPHSFDLIIASNAVHNSPRLHESLQHIRQLLAHTGWLLLHEPCLGDLMSKYLMGVLPDWWNRQANKHDTCCVSPEQLERELSAAGFTGNEAFGYEDPGLFPWSFTMLSRPTADRSPPLSRSAEVFILSSGGHDVFSQEVASCFHESGIHVTWGSLADNPGPDHFIISLLDLEGPFLYDMSEEVYQALQMFTRTTRKNHMLWVTPTCQTNCPDPRYGLVFGFLRALRQETGLDVSFLEMDCFDLNTARSVFTVYEKIAQSRREKQPYPEYEFLLTEGKIRVGRCYWVPPEKRPHEIIEEAHRPTVLSIGTPGLMDTLQWVPGSSYAHVGENEVEVDMRYVGLNFRDVMISMGFFGNQDQFGFEGSGIVRSVGSNVKNYQPGERVSLMGAGSFRTRVVTHERNLLKVPPGQSLEDAAALLVVYSTAIYSLSYIGKLKAGQTVLIHSACGGVGLASIQICKALGATVYATVGDDNKVQMLMKQFSIPRHHIFDSRSTSFLPDLMRETNGRGVDIVLNSLADELLHASWECVAPYGTMVELGKRDLATNGAISLTPFLRNRTYVGVDMAAVNLECPDKQAEFMAAYNRLYREGNIRPIRPVKVFEAIDIVSAFRYMQRGVHTGKIVIKLPEDPKTLAKNASQPGPVTFSSNASYLLVGGLGGIGKAIATWMVERGARNLVFLGRSAGISGTDQSYIRELEAQGCNAQCVAGSVTIAADVEHAISLCGSRPLAGVLQMAMSLNDQLFDAMNYDEWSACLAPKVQGTWNLHNAVRDRNLDFFVAFSSISGTCGNVGQSNYAAANTFLDCFTQYRRYLGLPSSVLNLGAVEDIGVISRDTKLLQTARAVFQRLLREREVLEALELCIRQSAVRTSPAPWLISSPTNQVVNAPWKGEGRFGLYSNLEKGGKDGGLIDARDEAYNIVQKLQKRITTLDDEEAEILLLKSLNSLITQYIAGAKEMSYEDKGNIVIDSLMSAEVGNWARRNMRIDLSILEISKAGTVKGVCGLLIERMRRLATGSRNDTSAASS</sequence>
<dbReference type="SMART" id="SM00829">
    <property type="entry name" value="PKS_ER"/>
    <property type="match status" value="1"/>
</dbReference>
<dbReference type="InterPro" id="IPR011032">
    <property type="entry name" value="GroES-like_sf"/>
</dbReference>
<dbReference type="InterPro" id="IPR013154">
    <property type="entry name" value="ADH-like_N"/>
</dbReference>
<feature type="domain" description="Ketosynthase family 3 (KS3)" evidence="7">
    <location>
        <begin position="1"/>
        <end position="371"/>
    </location>
</feature>
<feature type="domain" description="PKS/mFAS DH" evidence="8">
    <location>
        <begin position="842"/>
        <end position="1133"/>
    </location>
</feature>
<evidence type="ECO:0000256" key="3">
    <source>
        <dbReference type="ARBA" id="ARBA00022603"/>
    </source>
</evidence>
<dbReference type="InterPro" id="IPR032821">
    <property type="entry name" value="PKS_assoc"/>
</dbReference>
<dbReference type="SMART" id="SM00822">
    <property type="entry name" value="PKS_KR"/>
    <property type="match status" value="1"/>
</dbReference>
<dbReference type="InterPro" id="IPR029063">
    <property type="entry name" value="SAM-dependent_MTases_sf"/>
</dbReference>
<dbReference type="SUPFAM" id="SSF51735">
    <property type="entry name" value="NAD(P)-binding Rossmann-fold domains"/>
    <property type="match status" value="2"/>
</dbReference>
<dbReference type="CDD" id="cd00833">
    <property type="entry name" value="PKS"/>
    <property type="match status" value="1"/>
</dbReference>